<evidence type="ECO:0000259" key="2">
    <source>
        <dbReference type="Pfam" id="PF14200"/>
    </source>
</evidence>
<name>A0AAD7I931_9AGAR</name>
<sequence>MIPLHSDGSSPPPYKGQDDSGSHRSGSDSVLSSKKPASGPRYVYYRVYTPDGMLACKKHDQSLFVGRIKATSVPPPHTVASLKRALVQAEELPDPDGDLTRLFETTDAGTEMVPSAHVNIMNESLGATPQIPVALVFLINPDTPLQFPEDYEGDASHILYYRLYNRGGEETSIRSFDTSEPALGRFERESVAPPRNAISVKRRIARLEGKPIYQLADLFTDVMAEIAHPSASLLDPICGSSMENPLMIVSPEPRAGAYSISRQTGPVKRWSTSGVNNFKPLPEGIYTVTNSRHLVVMELHDGNSWNGTVVQAYTNAPVTSKHLFNQLWLVQRTSSGHYSFRNLRGGTYMELQGGKAANNTKIVGYEVQGLDGGISINQEWEIIQAGGYYKIRNRNSKTYVNLKDGRSGNETPIVGFADTAGTSAAQGELWQFTLRSVTVSDAPYPHIFVTFLCYSLYVPPAALLAHLWRETPLVSMFRKSVFSDQYQMGLAFKTADISVLFGLVCQQDNGEACNWTLNEDHSSILVVSPMDGSVVKYANDHSSWGFF</sequence>
<feature type="domain" description="Ricin B lectin" evidence="2">
    <location>
        <begin position="325"/>
        <end position="414"/>
    </location>
</feature>
<dbReference type="Gene3D" id="2.80.10.50">
    <property type="match status" value="1"/>
</dbReference>
<evidence type="ECO:0000313" key="4">
    <source>
        <dbReference type="Proteomes" id="UP001215598"/>
    </source>
</evidence>
<feature type="compositionally biased region" description="Basic and acidic residues" evidence="1">
    <location>
        <begin position="16"/>
        <end position="26"/>
    </location>
</feature>
<dbReference type="Pfam" id="PF14200">
    <property type="entry name" value="RicinB_lectin_2"/>
    <property type="match status" value="1"/>
</dbReference>
<keyword evidence="4" id="KW-1185">Reference proteome</keyword>
<dbReference type="SUPFAM" id="SSF50370">
    <property type="entry name" value="Ricin B-like lectins"/>
    <property type="match status" value="1"/>
</dbReference>
<dbReference type="InterPro" id="IPR035992">
    <property type="entry name" value="Ricin_B-like_lectins"/>
</dbReference>
<feature type="region of interest" description="Disordered" evidence="1">
    <location>
        <begin position="1"/>
        <end position="35"/>
    </location>
</feature>
<reference evidence="3" key="1">
    <citation type="submission" date="2023-03" db="EMBL/GenBank/DDBJ databases">
        <title>Massive genome expansion in bonnet fungi (Mycena s.s.) driven by repeated elements and novel gene families across ecological guilds.</title>
        <authorList>
            <consortium name="Lawrence Berkeley National Laboratory"/>
            <person name="Harder C.B."/>
            <person name="Miyauchi S."/>
            <person name="Viragh M."/>
            <person name="Kuo A."/>
            <person name="Thoen E."/>
            <person name="Andreopoulos B."/>
            <person name="Lu D."/>
            <person name="Skrede I."/>
            <person name="Drula E."/>
            <person name="Henrissat B."/>
            <person name="Morin E."/>
            <person name="Kohler A."/>
            <person name="Barry K."/>
            <person name="LaButti K."/>
            <person name="Morin E."/>
            <person name="Salamov A."/>
            <person name="Lipzen A."/>
            <person name="Mereny Z."/>
            <person name="Hegedus B."/>
            <person name="Baldrian P."/>
            <person name="Stursova M."/>
            <person name="Weitz H."/>
            <person name="Taylor A."/>
            <person name="Grigoriev I.V."/>
            <person name="Nagy L.G."/>
            <person name="Martin F."/>
            <person name="Kauserud H."/>
        </authorList>
    </citation>
    <scope>NUCLEOTIDE SEQUENCE</scope>
    <source>
        <strain evidence="3">CBHHK182m</strain>
    </source>
</reference>
<dbReference type="Proteomes" id="UP001215598">
    <property type="component" value="Unassembled WGS sequence"/>
</dbReference>
<proteinExistence type="predicted"/>
<evidence type="ECO:0000256" key="1">
    <source>
        <dbReference type="SAM" id="MobiDB-lite"/>
    </source>
</evidence>
<gene>
    <name evidence="3" type="ORF">B0H16DRAFT_1730292</name>
</gene>
<dbReference type="PROSITE" id="PS50231">
    <property type="entry name" value="RICIN_B_LECTIN"/>
    <property type="match status" value="1"/>
</dbReference>
<dbReference type="AlphaFoldDB" id="A0AAD7I931"/>
<dbReference type="EMBL" id="JARKIB010000116">
    <property type="protein sequence ID" value="KAJ7737511.1"/>
    <property type="molecule type" value="Genomic_DNA"/>
</dbReference>
<accession>A0AAD7I931</accession>
<dbReference type="InterPro" id="IPR000772">
    <property type="entry name" value="Ricin_B_lectin"/>
</dbReference>
<organism evidence="3 4">
    <name type="scientific">Mycena metata</name>
    <dbReference type="NCBI Taxonomy" id="1033252"/>
    <lineage>
        <taxon>Eukaryota</taxon>
        <taxon>Fungi</taxon>
        <taxon>Dikarya</taxon>
        <taxon>Basidiomycota</taxon>
        <taxon>Agaricomycotina</taxon>
        <taxon>Agaricomycetes</taxon>
        <taxon>Agaricomycetidae</taxon>
        <taxon>Agaricales</taxon>
        <taxon>Marasmiineae</taxon>
        <taxon>Mycenaceae</taxon>
        <taxon>Mycena</taxon>
    </lineage>
</organism>
<evidence type="ECO:0000313" key="3">
    <source>
        <dbReference type="EMBL" id="KAJ7737511.1"/>
    </source>
</evidence>
<comment type="caution">
    <text evidence="3">The sequence shown here is derived from an EMBL/GenBank/DDBJ whole genome shotgun (WGS) entry which is preliminary data.</text>
</comment>
<protein>
    <recommendedName>
        <fullName evidence="2">Ricin B lectin domain-containing protein</fullName>
    </recommendedName>
</protein>